<keyword evidence="1" id="KW-1133">Transmembrane helix</keyword>
<proteinExistence type="predicted"/>
<keyword evidence="1" id="KW-0812">Transmembrane</keyword>
<feature type="transmembrane region" description="Helical" evidence="1">
    <location>
        <begin position="6"/>
        <end position="22"/>
    </location>
</feature>
<evidence type="ECO:0000313" key="3">
    <source>
        <dbReference type="Proteomes" id="UP001500325"/>
    </source>
</evidence>
<evidence type="ECO:0000256" key="1">
    <source>
        <dbReference type="SAM" id="Phobius"/>
    </source>
</evidence>
<dbReference type="RefSeq" id="WP_345381672.1">
    <property type="nucleotide sequence ID" value="NZ_BAABIC010000011.1"/>
</dbReference>
<reference evidence="3" key="1">
    <citation type="journal article" date="2019" name="Int. J. Syst. Evol. Microbiol.">
        <title>The Global Catalogue of Microorganisms (GCM) 10K type strain sequencing project: providing services to taxonomists for standard genome sequencing and annotation.</title>
        <authorList>
            <consortium name="The Broad Institute Genomics Platform"/>
            <consortium name="The Broad Institute Genome Sequencing Center for Infectious Disease"/>
            <person name="Wu L."/>
            <person name="Ma J."/>
        </authorList>
    </citation>
    <scope>NUCLEOTIDE SEQUENCE [LARGE SCALE GENOMIC DNA]</scope>
    <source>
        <strain evidence="3">JCM 18055</strain>
    </source>
</reference>
<gene>
    <name evidence="2" type="ORF">GCM10023215_35410</name>
</gene>
<dbReference type="Proteomes" id="UP001500325">
    <property type="component" value="Unassembled WGS sequence"/>
</dbReference>
<feature type="transmembrane region" description="Helical" evidence="1">
    <location>
        <begin position="59"/>
        <end position="79"/>
    </location>
</feature>
<accession>A0ABP8WUF4</accession>
<keyword evidence="1" id="KW-0472">Membrane</keyword>
<protein>
    <submittedName>
        <fullName evidence="2">Uncharacterized protein</fullName>
    </submittedName>
</protein>
<organism evidence="2 3">
    <name type="scientific">Pseudonocardia yuanmonensis</name>
    <dbReference type="NCBI Taxonomy" id="1095914"/>
    <lineage>
        <taxon>Bacteria</taxon>
        <taxon>Bacillati</taxon>
        <taxon>Actinomycetota</taxon>
        <taxon>Actinomycetes</taxon>
        <taxon>Pseudonocardiales</taxon>
        <taxon>Pseudonocardiaceae</taxon>
        <taxon>Pseudonocardia</taxon>
    </lineage>
</organism>
<comment type="caution">
    <text evidence="2">The sequence shown here is derived from an EMBL/GenBank/DDBJ whole genome shotgun (WGS) entry which is preliminary data.</text>
</comment>
<keyword evidence="3" id="KW-1185">Reference proteome</keyword>
<evidence type="ECO:0000313" key="2">
    <source>
        <dbReference type="EMBL" id="GAA4694680.1"/>
    </source>
</evidence>
<name>A0ABP8WUF4_9PSEU</name>
<sequence>MCLFFGLLLFGPRIVDVLWWLVDPVRWNATFDTILWPILGIVFLPLTTLIYVLVAPGGITGFDAVWLALAFLVDLSGYAGSRRYGRRGRVPA</sequence>
<dbReference type="EMBL" id="BAABIC010000011">
    <property type="protein sequence ID" value="GAA4694680.1"/>
    <property type="molecule type" value="Genomic_DNA"/>
</dbReference>
<feature type="transmembrane region" description="Helical" evidence="1">
    <location>
        <begin position="34"/>
        <end position="53"/>
    </location>
</feature>